<dbReference type="STRING" id="651561.BBI00_06520"/>
<evidence type="ECO:0000256" key="6">
    <source>
        <dbReference type="ARBA" id="ARBA00023029"/>
    </source>
</evidence>
<evidence type="ECO:0000313" key="11">
    <source>
        <dbReference type="Proteomes" id="UP000093432"/>
    </source>
</evidence>
<dbReference type="EC" id="5.6.2.2" evidence="3"/>
<sequence length="205" mass="23836">MEEEKKQYEIESLIMIDYKDHVRLRPHMYFQDCFEKNNLNSIVIGALCHAIDEYLDYHCDTIFIKVKENFFEISYNAGMSLESVNDITKAECIMTKIGACSNEKKHLEVGAEFCRIGMASINAAAKKCELSTVWKNQKGNFIFDHADIISRNISFIESPGEFTIIKYEMDKEIFGDLSFEMNDLQLELNKLKEKLPNLKTELYKL</sequence>
<keyword evidence="5" id="KW-0067">ATP-binding</keyword>
<comment type="catalytic activity">
    <reaction evidence="1">
        <text>ATP-dependent breakage, passage and rejoining of double-stranded DNA.</text>
        <dbReference type="EC" id="5.6.2.2"/>
    </reaction>
</comment>
<dbReference type="OrthoDB" id="8857641at2"/>
<dbReference type="PANTHER" id="PTHR45866:SF1">
    <property type="entry name" value="DNA GYRASE SUBUNIT B, MITOCHONDRIAL"/>
    <property type="match status" value="1"/>
</dbReference>
<dbReference type="GO" id="GO:0003918">
    <property type="term" value="F:DNA topoisomerase type II (double strand cut, ATP-hydrolyzing) activity"/>
    <property type="evidence" value="ECO:0007669"/>
    <property type="project" value="UniProtKB-EC"/>
</dbReference>
<evidence type="ECO:0000256" key="7">
    <source>
        <dbReference type="ARBA" id="ARBA00023125"/>
    </source>
</evidence>
<evidence type="ECO:0000256" key="2">
    <source>
        <dbReference type="ARBA" id="ARBA00010708"/>
    </source>
</evidence>
<evidence type="ECO:0000256" key="4">
    <source>
        <dbReference type="ARBA" id="ARBA00022741"/>
    </source>
</evidence>
<evidence type="ECO:0000256" key="1">
    <source>
        <dbReference type="ARBA" id="ARBA00000185"/>
    </source>
</evidence>
<feature type="coiled-coil region" evidence="9">
    <location>
        <begin position="174"/>
        <end position="201"/>
    </location>
</feature>
<keyword evidence="8" id="KW-0413">Isomerase</keyword>
<dbReference type="EMBL" id="MAYG01000001">
    <property type="protein sequence ID" value="OCA74010.1"/>
    <property type="molecule type" value="Genomic_DNA"/>
</dbReference>
<keyword evidence="9" id="KW-0175">Coiled coil</keyword>
<gene>
    <name evidence="10" type="ORF">BBI00_06520</name>
</gene>
<keyword evidence="7" id="KW-0238">DNA-binding</keyword>
<dbReference type="GO" id="GO:0005524">
    <property type="term" value="F:ATP binding"/>
    <property type="evidence" value="ECO:0007669"/>
    <property type="project" value="UniProtKB-KW"/>
</dbReference>
<organism evidence="10 11">
    <name type="scientific">Chryseobacterium arthrosphaerae</name>
    <dbReference type="NCBI Taxonomy" id="651561"/>
    <lineage>
        <taxon>Bacteria</taxon>
        <taxon>Pseudomonadati</taxon>
        <taxon>Bacteroidota</taxon>
        <taxon>Flavobacteriia</taxon>
        <taxon>Flavobacteriales</taxon>
        <taxon>Weeksellaceae</taxon>
        <taxon>Chryseobacterium group</taxon>
        <taxon>Chryseobacterium</taxon>
    </lineage>
</organism>
<dbReference type="PANTHER" id="PTHR45866">
    <property type="entry name" value="DNA GYRASE/TOPOISOMERASE SUBUNIT B"/>
    <property type="match status" value="1"/>
</dbReference>
<dbReference type="GO" id="GO:0003677">
    <property type="term" value="F:DNA binding"/>
    <property type="evidence" value="ECO:0007669"/>
    <property type="project" value="UniProtKB-KW"/>
</dbReference>
<evidence type="ECO:0000313" key="10">
    <source>
        <dbReference type="EMBL" id="OCA74010.1"/>
    </source>
</evidence>
<evidence type="ECO:0000256" key="9">
    <source>
        <dbReference type="SAM" id="Coils"/>
    </source>
</evidence>
<keyword evidence="6" id="KW-0799">Topoisomerase</keyword>
<name>A0A1B8ZR02_9FLAO</name>
<reference evidence="11" key="1">
    <citation type="submission" date="2016-07" db="EMBL/GenBank/DDBJ databases">
        <authorList>
            <person name="Florea S."/>
            <person name="Webb J.S."/>
            <person name="Jaromczyk J."/>
            <person name="Schardl C.L."/>
        </authorList>
    </citation>
    <scope>NUCLEOTIDE SEQUENCE [LARGE SCALE GENOMIC DNA]</scope>
    <source>
        <strain evidence="11">CC-VM-7</strain>
    </source>
</reference>
<comment type="similarity">
    <text evidence="2">Belongs to the type II topoisomerase GyrB family.</text>
</comment>
<dbReference type="SUPFAM" id="SSF55874">
    <property type="entry name" value="ATPase domain of HSP90 chaperone/DNA topoisomerase II/histidine kinase"/>
    <property type="match status" value="1"/>
</dbReference>
<evidence type="ECO:0000256" key="5">
    <source>
        <dbReference type="ARBA" id="ARBA00022840"/>
    </source>
</evidence>
<comment type="caution">
    <text evidence="10">The sequence shown here is derived from an EMBL/GenBank/DDBJ whole genome shotgun (WGS) entry which is preliminary data.</text>
</comment>
<evidence type="ECO:0000256" key="8">
    <source>
        <dbReference type="ARBA" id="ARBA00023235"/>
    </source>
</evidence>
<proteinExistence type="inferred from homology"/>
<keyword evidence="4" id="KW-0547">Nucleotide-binding</keyword>
<dbReference type="AlphaFoldDB" id="A0A1B8ZR02"/>
<accession>A0A1B8ZR02</accession>
<dbReference type="Gene3D" id="3.30.565.10">
    <property type="entry name" value="Histidine kinase-like ATPase, C-terminal domain"/>
    <property type="match status" value="1"/>
</dbReference>
<protein>
    <recommendedName>
        <fullName evidence="3">DNA topoisomerase (ATP-hydrolyzing)</fullName>
        <ecNumber evidence="3">5.6.2.2</ecNumber>
    </recommendedName>
</protein>
<dbReference type="InterPro" id="IPR036890">
    <property type="entry name" value="HATPase_C_sf"/>
</dbReference>
<evidence type="ECO:0000256" key="3">
    <source>
        <dbReference type="ARBA" id="ARBA00012895"/>
    </source>
</evidence>
<dbReference type="RefSeq" id="WP_065398004.1">
    <property type="nucleotide sequence ID" value="NZ_MAYG01000001.1"/>
</dbReference>
<dbReference type="Proteomes" id="UP000093432">
    <property type="component" value="Unassembled WGS sequence"/>
</dbReference>